<dbReference type="UniPathway" id="UPA00079"/>
<comment type="similarity">
    <text evidence="5">Belongs to the ATP-dependent AMP-binding enzyme family. MenE subfamily.</text>
</comment>
<dbReference type="STRING" id="1413211.U473_09010"/>
<dbReference type="OrthoDB" id="9762242at2"/>
<evidence type="ECO:0000313" key="9">
    <source>
        <dbReference type="Proteomes" id="UP000070352"/>
    </source>
</evidence>
<keyword evidence="9" id="KW-1185">Reference proteome</keyword>
<dbReference type="AlphaFoldDB" id="A0A135L533"/>
<evidence type="ECO:0000259" key="6">
    <source>
        <dbReference type="Pfam" id="PF00501"/>
    </source>
</evidence>
<dbReference type="GO" id="GO:0005524">
    <property type="term" value="F:ATP binding"/>
    <property type="evidence" value="ECO:0007669"/>
    <property type="project" value="UniProtKB-KW"/>
</dbReference>
<keyword evidence="4 5" id="KW-0067">ATP-binding</keyword>
<dbReference type="InterPro" id="IPR010192">
    <property type="entry name" value="MenE"/>
</dbReference>
<keyword evidence="1 5" id="KW-0474">Menaquinone biosynthesis</keyword>
<keyword evidence="3 5" id="KW-0547">Nucleotide-binding</keyword>
<evidence type="ECO:0000256" key="3">
    <source>
        <dbReference type="ARBA" id="ARBA00022741"/>
    </source>
</evidence>
<evidence type="ECO:0000256" key="1">
    <source>
        <dbReference type="ARBA" id="ARBA00022428"/>
    </source>
</evidence>
<dbReference type="NCBIfam" id="TIGR01923">
    <property type="entry name" value="menE"/>
    <property type="match status" value="1"/>
</dbReference>
<dbReference type="PANTHER" id="PTHR43767:SF1">
    <property type="entry name" value="NONRIBOSOMAL PEPTIDE SYNTHASE PES1 (EUROFUNG)-RELATED"/>
    <property type="match status" value="1"/>
</dbReference>
<feature type="domain" description="AMP-dependent synthetase/ligase" evidence="6">
    <location>
        <begin position="11"/>
        <end position="353"/>
    </location>
</feature>
<dbReference type="InterPro" id="IPR000873">
    <property type="entry name" value="AMP-dep_synth/lig_dom"/>
</dbReference>
<dbReference type="EMBL" id="LSKU01000001">
    <property type="protein sequence ID" value="KXG44125.1"/>
    <property type="molecule type" value="Genomic_DNA"/>
</dbReference>
<comment type="pathway">
    <text evidence="5">Quinol/quinone metabolism; 1,4-dihydroxy-2-naphthoate biosynthesis; 1,4-dihydroxy-2-naphthoate from chorismate: step 5/7.</text>
</comment>
<dbReference type="InterPro" id="IPR025110">
    <property type="entry name" value="AMP-bd_C"/>
</dbReference>
<dbReference type="HAMAP" id="MF_00731">
    <property type="entry name" value="MenE"/>
    <property type="match status" value="1"/>
</dbReference>
<dbReference type="PANTHER" id="PTHR43767">
    <property type="entry name" value="LONG-CHAIN-FATTY-ACID--COA LIGASE"/>
    <property type="match status" value="1"/>
</dbReference>
<reference evidence="8 9" key="1">
    <citation type="submission" date="2016-02" db="EMBL/GenBank/DDBJ databases">
        <title>Draft Genome for Tepidibacillus decaturensis nov. sp. Strain Z9, an Anaerobic, Moderately Thermophilic and Heterotrophic Bacterium from Deep Subsurface of the Illinois Basin, USA.</title>
        <authorList>
            <person name="Dong Y."/>
            <person name="Chang J.Y."/>
            <person name="Sanford R."/>
            <person name="Fouke B.W."/>
        </authorList>
    </citation>
    <scope>NUCLEOTIDE SEQUENCE [LARGE SCALE GENOMIC DNA]</scope>
    <source>
        <strain evidence="8 9">Z9</strain>
    </source>
</reference>
<dbReference type="Proteomes" id="UP000070352">
    <property type="component" value="Unassembled WGS sequence"/>
</dbReference>
<dbReference type="InterPro" id="IPR042099">
    <property type="entry name" value="ANL_N_sf"/>
</dbReference>
<dbReference type="NCBIfam" id="NF002966">
    <property type="entry name" value="PRK03640.1"/>
    <property type="match status" value="1"/>
</dbReference>
<dbReference type="SUPFAM" id="SSF56801">
    <property type="entry name" value="Acetyl-CoA synthetase-like"/>
    <property type="match status" value="1"/>
</dbReference>
<dbReference type="RefSeq" id="WP_068725471.1">
    <property type="nucleotide sequence ID" value="NZ_LSKU01000001.1"/>
</dbReference>
<organism evidence="8 9">
    <name type="scientific">Tepidibacillus decaturensis</name>
    <dbReference type="NCBI Taxonomy" id="1413211"/>
    <lineage>
        <taxon>Bacteria</taxon>
        <taxon>Bacillati</taxon>
        <taxon>Bacillota</taxon>
        <taxon>Bacilli</taxon>
        <taxon>Bacillales</taxon>
        <taxon>Bacillaceae</taxon>
        <taxon>Tepidibacillus</taxon>
    </lineage>
</organism>
<name>A0A135L533_9BACI</name>
<comment type="function">
    <text evidence="5">Converts 2-succinylbenzoate (OSB) to 2-succinylbenzoyl-CoA (OSB-CoA).</text>
</comment>
<dbReference type="Pfam" id="PF00501">
    <property type="entry name" value="AMP-binding"/>
    <property type="match status" value="1"/>
</dbReference>
<dbReference type="PROSITE" id="PS00455">
    <property type="entry name" value="AMP_BINDING"/>
    <property type="match status" value="1"/>
</dbReference>
<gene>
    <name evidence="5" type="primary">menE</name>
    <name evidence="8" type="ORF">U473_09010</name>
</gene>
<evidence type="ECO:0000256" key="4">
    <source>
        <dbReference type="ARBA" id="ARBA00022840"/>
    </source>
</evidence>
<keyword evidence="2 5" id="KW-0436">Ligase</keyword>
<accession>A0A135L533</accession>
<dbReference type="GO" id="GO:0008756">
    <property type="term" value="F:o-succinylbenzoate-CoA ligase activity"/>
    <property type="evidence" value="ECO:0007669"/>
    <property type="project" value="UniProtKB-UniRule"/>
</dbReference>
<dbReference type="Gene3D" id="3.40.50.12780">
    <property type="entry name" value="N-terminal domain of ligase-like"/>
    <property type="match status" value="1"/>
</dbReference>
<dbReference type="CDD" id="cd05912">
    <property type="entry name" value="OSB_CoA_lg"/>
    <property type="match status" value="1"/>
</dbReference>
<dbReference type="InterPro" id="IPR020845">
    <property type="entry name" value="AMP-binding_CS"/>
</dbReference>
<evidence type="ECO:0000256" key="2">
    <source>
        <dbReference type="ARBA" id="ARBA00022598"/>
    </source>
</evidence>
<dbReference type="Gene3D" id="3.30.300.30">
    <property type="match status" value="1"/>
</dbReference>
<comment type="pathway">
    <text evidence="5">Quinol/quinone metabolism; menaquinone biosynthesis.</text>
</comment>
<sequence length="491" mass="54951">MEEKMLNWLYKRAELTPNRIALQIEGQTWTFSELHQNVRMLAYRMYGLGMKKGDHVAFLLNNDLYTVEIIHALTYVGAVVIPLNTRLSRQEIAYQLQDAKVDYLLFDQEYAEQVPEPNGKGLSVVRVEELYRTKLIEGAIQTEIDLNQTFTILYTSGTTGKPKGVMLTYGNHWWSAIGSALNLGLDVNDRWLACLPFFHVSGLSILVRSVVYGIAVVLHKKFDAKKVNQSIKEDRVTLISVVSTMLSQMIEDLGDSSYPESLRCVLLGGGSIPQPLLAKSKQLAIPVFQTYGMTETASQIVTLAPEYMLDKLGSAGKPLFPSQIKIVDGDREMKAGEAGEIVVKGFNVTKGYFGNEQATNEVIYDGWLRTGDIGYLDQDGFLFVLDRRKDLIISGGENIYPAEVESVILEHPAIEEAGVVGQSDPKWGQIPVAFVKVKEGQEVTEAELISFCKERLAKYKVPVSFTFVDELPRNAAKKLLRRKLVEQLQSK</sequence>
<proteinExistence type="inferred from homology"/>
<dbReference type="InterPro" id="IPR050237">
    <property type="entry name" value="ATP-dep_AMP-bd_enzyme"/>
</dbReference>
<dbReference type="GO" id="GO:0009234">
    <property type="term" value="P:menaquinone biosynthetic process"/>
    <property type="evidence" value="ECO:0007669"/>
    <property type="project" value="UniProtKB-UniRule"/>
</dbReference>
<evidence type="ECO:0000259" key="7">
    <source>
        <dbReference type="Pfam" id="PF13193"/>
    </source>
</evidence>
<dbReference type="FunFam" id="3.30.300.30:FF:000008">
    <property type="entry name" value="2,3-dihydroxybenzoate-AMP ligase"/>
    <property type="match status" value="1"/>
</dbReference>
<feature type="domain" description="AMP-binding enzyme C-terminal" evidence="7">
    <location>
        <begin position="403"/>
        <end position="478"/>
    </location>
</feature>
<comment type="caution">
    <text evidence="8">The sequence shown here is derived from an EMBL/GenBank/DDBJ whole genome shotgun (WGS) entry which is preliminary data.</text>
</comment>
<evidence type="ECO:0000256" key="5">
    <source>
        <dbReference type="HAMAP-Rule" id="MF_00731"/>
    </source>
</evidence>
<evidence type="ECO:0000313" key="8">
    <source>
        <dbReference type="EMBL" id="KXG44125.1"/>
    </source>
</evidence>
<dbReference type="EC" id="6.2.1.26" evidence="5"/>
<dbReference type="InterPro" id="IPR045851">
    <property type="entry name" value="AMP-bd_C_sf"/>
</dbReference>
<protein>
    <recommendedName>
        <fullName evidence="5">2-succinylbenzoate--CoA ligase</fullName>
        <ecNumber evidence="5">6.2.1.26</ecNumber>
    </recommendedName>
    <alternativeName>
        <fullName evidence="5">o-succinylbenzoyl-CoA synthetase</fullName>
        <shortName evidence="5">OSB-CoA synthetase</shortName>
    </alternativeName>
</protein>
<comment type="catalytic activity">
    <reaction evidence="5">
        <text>2-succinylbenzoate + ATP + CoA = 2-succinylbenzoyl-CoA + AMP + diphosphate</text>
        <dbReference type="Rhea" id="RHEA:17009"/>
        <dbReference type="ChEBI" id="CHEBI:18325"/>
        <dbReference type="ChEBI" id="CHEBI:30616"/>
        <dbReference type="ChEBI" id="CHEBI:33019"/>
        <dbReference type="ChEBI" id="CHEBI:57287"/>
        <dbReference type="ChEBI" id="CHEBI:57364"/>
        <dbReference type="ChEBI" id="CHEBI:456215"/>
        <dbReference type="EC" id="6.2.1.26"/>
    </reaction>
</comment>
<dbReference type="Pfam" id="PF13193">
    <property type="entry name" value="AMP-binding_C"/>
    <property type="match status" value="1"/>
</dbReference>
<dbReference type="UniPathway" id="UPA01057">
    <property type="reaction ID" value="UER00166"/>
</dbReference>